<dbReference type="PANTHER" id="PTHR43739:SF5">
    <property type="entry name" value="EXO-ALPHA-SIALIDASE"/>
    <property type="match status" value="1"/>
</dbReference>
<dbReference type="InterPro" id="IPR015943">
    <property type="entry name" value="WD40/YVTN_repeat-like_dom_sf"/>
</dbReference>
<dbReference type="SUPFAM" id="SSF110296">
    <property type="entry name" value="Oligoxyloglucan reducing end-specific cellobiohydrolase"/>
    <property type="match status" value="3"/>
</dbReference>
<dbReference type="AlphaFoldDB" id="A0A556QL08"/>
<proteinExistence type="predicted"/>
<dbReference type="CDD" id="cd15482">
    <property type="entry name" value="Sialidase_non-viral"/>
    <property type="match status" value="2"/>
</dbReference>
<dbReference type="Gene3D" id="2.130.10.10">
    <property type="entry name" value="YVTN repeat-like/Quinoprotein amine dehydrogenase"/>
    <property type="match status" value="5"/>
</dbReference>
<keyword evidence="5" id="KW-1185">Reference proteome</keyword>
<keyword evidence="2" id="KW-0732">Signal</keyword>
<dbReference type="InterPro" id="IPR052025">
    <property type="entry name" value="Xyloglucanase_GH74"/>
</dbReference>
<feature type="signal peptide" evidence="2">
    <location>
        <begin position="1"/>
        <end position="28"/>
    </location>
</feature>
<feature type="chain" id="PRO_5021915476" description="Sortilin N-terminal domain-containing protein" evidence="2">
    <location>
        <begin position="29"/>
        <end position="877"/>
    </location>
</feature>
<name>A0A556QL08_9BACT</name>
<dbReference type="OrthoDB" id="184130at2"/>
<dbReference type="GO" id="GO:0010411">
    <property type="term" value="P:xyloglucan metabolic process"/>
    <property type="evidence" value="ECO:0007669"/>
    <property type="project" value="TreeGrafter"/>
</dbReference>
<dbReference type="RefSeq" id="WP_144353710.1">
    <property type="nucleotide sequence ID" value="NZ_CBCRVV010000013.1"/>
</dbReference>
<dbReference type="PANTHER" id="PTHR43739">
    <property type="entry name" value="XYLOGLUCANASE (EUROFUNG)"/>
    <property type="match status" value="1"/>
</dbReference>
<accession>A0A556QL08</accession>
<feature type="domain" description="Sortilin N-terminal" evidence="3">
    <location>
        <begin position="780"/>
        <end position="864"/>
    </location>
</feature>
<evidence type="ECO:0000256" key="1">
    <source>
        <dbReference type="ARBA" id="ARBA00022737"/>
    </source>
</evidence>
<reference evidence="4 5" key="1">
    <citation type="submission" date="2019-07" db="EMBL/GenBank/DDBJ databases">
        <title>Description of 53C-WASEF.</title>
        <authorList>
            <person name="Pitt A."/>
            <person name="Hahn M.W."/>
        </authorList>
    </citation>
    <scope>NUCLEOTIDE SEQUENCE [LARGE SCALE GENOMIC DNA]</scope>
    <source>
        <strain evidence="4 5">53C-WASEF</strain>
    </source>
</reference>
<dbReference type="EMBL" id="VMBG01000002">
    <property type="protein sequence ID" value="TSJ77307.1"/>
    <property type="molecule type" value="Genomic_DNA"/>
</dbReference>
<evidence type="ECO:0000313" key="5">
    <source>
        <dbReference type="Proteomes" id="UP000315648"/>
    </source>
</evidence>
<dbReference type="Proteomes" id="UP000315648">
    <property type="component" value="Unassembled WGS sequence"/>
</dbReference>
<evidence type="ECO:0000313" key="4">
    <source>
        <dbReference type="EMBL" id="TSJ77307.1"/>
    </source>
</evidence>
<sequence length="877" mass="94783">MMIPRLLNKPHRWLLAGLCAASAPFAFAQLSPTAENATPAWTPTGWSGGGFYYSAAFHPKRDGVLFLGMDVAGVAKSTDHGKTFKMVNKGLIDYAMYSLAVDFKNPDIVYAGTEGGLHKSTDGGESWKFIPGTEKKGLHITSERGISVRSVASDPTDSNIVYAASPGGKVYKSTDGAMTWRVVYQKGVAVDTFAGLRVQFGKANGAYFGGIWSPLEFPKDATAATGIGFTLKGDGSTPEKTFINLKTSTGLSYRSRSVSEVFSDVQPRDVVFSADDFVLDPDFAKKSPDLAATAPKTPDWTTVNRIDFSRVSAPDAASVLKIARIFFAAKGADGKEAKLTVRDFNADKAVQSYGNVRLGESASAGGAVSSVVVSAQKPTRVLAATSESGLLISEDKGETWKPLATPAKAMHAAFDPANPDVIYGAFAKEGIHKSTDGGATWQKISTKLSPKFSAREIAVNPTNSKEVYAIGSDGWNGDFFYSVDAGDSWTLSRTMKTDVAVDPTTPGDGASAGLSAPTNLTINPLNPKEIFISANWRPAYSADGGRTWEERVKGADITVHTDIRFSGNRTYASAMDEGTLMSEDQGKTWKQLWPLKYDGEFSGHNWRLAVNNINGVDRIIATVSPWTGKNSTIVVISEDGGKTYKQTTAGLPTYEIKANTMWGRGYPRALAVDPSNPKIVYLGIDGDATEGKQGGGVFKSVDGGYTWKQLENQPGSRRMYYGLAIDPTNPKRIIWGGFGTNGGVYISEDGGDSWNYAFKQDQYLFNVHAAADGTLYAAGNNLWRSTDHGKTWKQITQIKGRSVVGLEIDPRNPKVMWISAVTWDGSSKGDVFKTTDGGVTWTDFTGDIQHRKPQILRFNPKTNELWSGQTMMHKIKQ</sequence>
<protein>
    <recommendedName>
        <fullName evidence="3">Sortilin N-terminal domain-containing protein</fullName>
    </recommendedName>
</protein>
<comment type="caution">
    <text evidence="4">The sequence shown here is derived from an EMBL/GenBank/DDBJ whole genome shotgun (WGS) entry which is preliminary data.</text>
</comment>
<organism evidence="4 5">
    <name type="scientific">Rariglobus hedericola</name>
    <dbReference type="NCBI Taxonomy" id="2597822"/>
    <lineage>
        <taxon>Bacteria</taxon>
        <taxon>Pseudomonadati</taxon>
        <taxon>Verrucomicrobiota</taxon>
        <taxon>Opitutia</taxon>
        <taxon>Opitutales</taxon>
        <taxon>Opitutaceae</taxon>
        <taxon>Rariglobus</taxon>
    </lineage>
</organism>
<evidence type="ECO:0000259" key="3">
    <source>
        <dbReference type="Pfam" id="PF15902"/>
    </source>
</evidence>
<gene>
    <name evidence="4" type="ORF">FPL22_14525</name>
</gene>
<keyword evidence="1" id="KW-0677">Repeat</keyword>
<dbReference type="Pfam" id="PF15902">
    <property type="entry name" value="Sortilin-Vps10"/>
    <property type="match status" value="1"/>
</dbReference>
<evidence type="ECO:0000256" key="2">
    <source>
        <dbReference type="SAM" id="SignalP"/>
    </source>
</evidence>
<dbReference type="InterPro" id="IPR031778">
    <property type="entry name" value="Sortilin_N"/>
</dbReference>